<dbReference type="InterPro" id="IPR014922">
    <property type="entry name" value="YdhG-like"/>
</dbReference>
<reference evidence="2 3" key="1">
    <citation type="submission" date="2020-09" db="EMBL/GenBank/DDBJ databases">
        <title>Sphingomonas sp., a new species isolated from pork steak.</title>
        <authorList>
            <person name="Heidler von Heilborn D."/>
        </authorList>
    </citation>
    <scope>NUCLEOTIDE SEQUENCE [LARGE SCALE GENOMIC DNA]</scope>
    <source>
        <strain evidence="3">S8-3T</strain>
    </source>
</reference>
<sequence>MTMAENKTQATDASVETFLARVEPEQRRSDARIVIDLMTRISGEPATMWGPSIIGFGRYRYRYDSGREGEMARIGFSPRKASLVLYIAGGFPRHDALMAQLGNFTTGKSCLYVKKLSEVDMGVLEALIVESLDYMRMTYPPA</sequence>
<dbReference type="Proteomes" id="UP000516148">
    <property type="component" value="Chromosome"/>
</dbReference>
<evidence type="ECO:0000313" key="2">
    <source>
        <dbReference type="EMBL" id="QNQ12181.1"/>
    </source>
</evidence>
<proteinExistence type="predicted"/>
<dbReference type="AlphaFoldDB" id="A0A7H0LR78"/>
<feature type="domain" description="YdhG-like" evidence="1">
    <location>
        <begin position="27"/>
        <end position="130"/>
    </location>
</feature>
<dbReference type="EMBL" id="CP061038">
    <property type="protein sequence ID" value="QNQ12181.1"/>
    <property type="molecule type" value="Genomic_DNA"/>
</dbReference>
<name>A0A7H0LR78_9SPHN</name>
<evidence type="ECO:0000259" key="1">
    <source>
        <dbReference type="Pfam" id="PF08818"/>
    </source>
</evidence>
<dbReference type="RefSeq" id="WP_187764479.1">
    <property type="nucleotide sequence ID" value="NZ_CP061038.1"/>
</dbReference>
<evidence type="ECO:0000313" key="3">
    <source>
        <dbReference type="Proteomes" id="UP000516148"/>
    </source>
</evidence>
<dbReference type="Pfam" id="PF08818">
    <property type="entry name" value="DUF1801"/>
    <property type="match status" value="1"/>
</dbReference>
<accession>A0A7H0LR78</accession>
<protein>
    <submittedName>
        <fullName evidence="2">DUF1801 domain-containing protein</fullName>
    </submittedName>
</protein>
<organism evidence="2 3">
    <name type="scientific">Sphingomonas alpina</name>
    <dbReference type="NCBI Taxonomy" id="653931"/>
    <lineage>
        <taxon>Bacteria</taxon>
        <taxon>Pseudomonadati</taxon>
        <taxon>Pseudomonadota</taxon>
        <taxon>Alphaproteobacteria</taxon>
        <taxon>Sphingomonadales</taxon>
        <taxon>Sphingomonadaceae</taxon>
        <taxon>Sphingomonas</taxon>
    </lineage>
</organism>
<gene>
    <name evidence="2" type="ORF">H3Z74_22460</name>
</gene>
<dbReference type="KEGG" id="spap:H3Z74_22460"/>
<keyword evidence="3" id="KW-1185">Reference proteome</keyword>